<reference evidence="11 12" key="2">
    <citation type="submission" date="2018-11" db="EMBL/GenBank/DDBJ databases">
        <authorList>
            <consortium name="Pathogen Informatics"/>
        </authorList>
    </citation>
    <scope>NUCLEOTIDE SEQUENCE [LARGE SCALE GENOMIC DNA]</scope>
</reference>
<dbReference type="InterPro" id="IPR001577">
    <property type="entry name" value="Peptidase_M8"/>
</dbReference>
<keyword evidence="3 9" id="KW-0479">Metal-binding</keyword>
<comment type="similarity">
    <text evidence="1 10">Belongs to the peptidase M8 family.</text>
</comment>
<accession>A0A0N4YQT6</accession>
<keyword evidence="5 9" id="KW-0862">Zinc</keyword>
<dbReference type="SUPFAM" id="SSF55486">
    <property type="entry name" value="Metalloproteases ('zincins'), catalytic domain"/>
    <property type="match status" value="1"/>
</dbReference>
<dbReference type="Pfam" id="PF01457">
    <property type="entry name" value="Peptidase_M8"/>
    <property type="match status" value="1"/>
</dbReference>
<feature type="active site" evidence="8">
    <location>
        <position position="45"/>
    </location>
</feature>
<evidence type="ECO:0000256" key="1">
    <source>
        <dbReference type="ARBA" id="ARBA00005860"/>
    </source>
</evidence>
<reference evidence="13" key="1">
    <citation type="submission" date="2017-02" db="UniProtKB">
        <authorList>
            <consortium name="WormBaseParasite"/>
        </authorList>
    </citation>
    <scope>IDENTIFICATION</scope>
</reference>
<evidence type="ECO:0000313" key="11">
    <source>
        <dbReference type="EMBL" id="VDL83343.1"/>
    </source>
</evidence>
<keyword evidence="12" id="KW-1185">Reference proteome</keyword>
<dbReference type="EC" id="3.4.24.-" evidence="10"/>
<dbReference type="WBParaSite" id="NBR_0001960801-mRNA-1">
    <property type="protein sequence ID" value="NBR_0001960801-mRNA-1"/>
    <property type="gene ID" value="NBR_0001960801"/>
</dbReference>
<evidence type="ECO:0000256" key="8">
    <source>
        <dbReference type="PIRSR" id="PIRSR601577-1"/>
    </source>
</evidence>
<feature type="binding site" evidence="9">
    <location>
        <position position="48"/>
    </location>
    <ligand>
        <name>Zn(2+)</name>
        <dbReference type="ChEBI" id="CHEBI:29105"/>
        <note>catalytic</note>
    </ligand>
</feature>
<evidence type="ECO:0000256" key="4">
    <source>
        <dbReference type="ARBA" id="ARBA00022801"/>
    </source>
</evidence>
<dbReference type="Gene3D" id="2.10.55.10">
    <property type="entry name" value="Leishmanolysin domain 3"/>
    <property type="match status" value="1"/>
</dbReference>
<dbReference type="Gene3D" id="3.10.170.20">
    <property type="match status" value="1"/>
</dbReference>
<protein>
    <recommendedName>
        <fullName evidence="7 10">Leishmanolysin-like peptidase</fullName>
        <ecNumber evidence="10">3.4.24.-</ecNumber>
    </recommendedName>
</protein>
<evidence type="ECO:0000256" key="6">
    <source>
        <dbReference type="ARBA" id="ARBA00023049"/>
    </source>
</evidence>
<evidence type="ECO:0000256" key="2">
    <source>
        <dbReference type="ARBA" id="ARBA00022670"/>
    </source>
</evidence>
<dbReference type="GO" id="GO:0016020">
    <property type="term" value="C:membrane"/>
    <property type="evidence" value="ECO:0007669"/>
    <property type="project" value="InterPro"/>
</dbReference>
<dbReference type="STRING" id="27835.A0A0N4YQT6"/>
<dbReference type="GO" id="GO:0004222">
    <property type="term" value="F:metalloendopeptidase activity"/>
    <property type="evidence" value="ECO:0007669"/>
    <property type="project" value="UniProtKB-UniRule"/>
</dbReference>
<dbReference type="PANTHER" id="PTHR10942:SF0">
    <property type="entry name" value="LEISHMANOLYSIN-LIKE PEPTIDASE"/>
    <property type="match status" value="1"/>
</dbReference>
<dbReference type="FunFam" id="3.90.132.10:FF:000001">
    <property type="entry name" value="leishmanolysin-like peptidase isoform X2"/>
    <property type="match status" value="1"/>
</dbReference>
<dbReference type="GO" id="GO:0046872">
    <property type="term" value="F:metal ion binding"/>
    <property type="evidence" value="ECO:0007669"/>
    <property type="project" value="UniProtKB-KW"/>
</dbReference>
<dbReference type="EMBL" id="UYSL01024321">
    <property type="protein sequence ID" value="VDL83343.1"/>
    <property type="molecule type" value="Genomic_DNA"/>
</dbReference>
<dbReference type="AlphaFoldDB" id="A0A0N4YQT6"/>
<proteinExistence type="inferred from homology"/>
<evidence type="ECO:0000256" key="5">
    <source>
        <dbReference type="ARBA" id="ARBA00022833"/>
    </source>
</evidence>
<feature type="binding site" evidence="9">
    <location>
        <position position="44"/>
    </location>
    <ligand>
        <name>Zn(2+)</name>
        <dbReference type="ChEBI" id="CHEBI:29105"/>
        <note>catalytic</note>
    </ligand>
</feature>
<evidence type="ECO:0000313" key="13">
    <source>
        <dbReference type="WBParaSite" id="NBR_0001960801-mRNA-1"/>
    </source>
</evidence>
<evidence type="ECO:0000256" key="9">
    <source>
        <dbReference type="PIRSR" id="PIRSR601577-2"/>
    </source>
</evidence>
<dbReference type="GO" id="GO:0005737">
    <property type="term" value="C:cytoplasm"/>
    <property type="evidence" value="ECO:0007669"/>
    <property type="project" value="TreeGrafter"/>
</dbReference>
<dbReference type="Proteomes" id="UP000271162">
    <property type="component" value="Unassembled WGS sequence"/>
</dbReference>
<organism evidence="13">
    <name type="scientific">Nippostrongylus brasiliensis</name>
    <name type="common">Rat hookworm</name>
    <dbReference type="NCBI Taxonomy" id="27835"/>
    <lineage>
        <taxon>Eukaryota</taxon>
        <taxon>Metazoa</taxon>
        <taxon>Ecdysozoa</taxon>
        <taxon>Nematoda</taxon>
        <taxon>Chromadorea</taxon>
        <taxon>Rhabditida</taxon>
        <taxon>Rhabditina</taxon>
        <taxon>Rhabditomorpha</taxon>
        <taxon>Strongyloidea</taxon>
        <taxon>Heligmosomidae</taxon>
        <taxon>Nippostrongylus</taxon>
    </lineage>
</organism>
<dbReference type="GO" id="GO:0007155">
    <property type="term" value="P:cell adhesion"/>
    <property type="evidence" value="ECO:0007669"/>
    <property type="project" value="InterPro"/>
</dbReference>
<feature type="binding site" evidence="9">
    <location>
        <position position="136"/>
    </location>
    <ligand>
        <name>Zn(2+)</name>
        <dbReference type="ChEBI" id="CHEBI:29105"/>
        <note>catalytic</note>
    </ligand>
</feature>
<evidence type="ECO:0000313" key="12">
    <source>
        <dbReference type="Proteomes" id="UP000271162"/>
    </source>
</evidence>
<dbReference type="Gene3D" id="3.90.132.10">
    <property type="entry name" value="Leishmanolysin , domain 2"/>
    <property type="match status" value="1"/>
</dbReference>
<keyword evidence="2 10" id="KW-0645">Protease</keyword>
<keyword evidence="6 9" id="KW-0482">Metalloprotease</keyword>
<comment type="cofactor">
    <cofactor evidence="9 10">
        <name>Zn(2+)</name>
        <dbReference type="ChEBI" id="CHEBI:29105"/>
    </cofactor>
    <text evidence="9 10">Binds 1 zinc ion per subunit.</text>
</comment>
<evidence type="ECO:0000256" key="7">
    <source>
        <dbReference type="ARBA" id="ARBA00039717"/>
    </source>
</evidence>
<evidence type="ECO:0000256" key="3">
    <source>
        <dbReference type="ARBA" id="ARBA00022723"/>
    </source>
</evidence>
<gene>
    <name evidence="11" type="ORF">NBR_LOCUS19609</name>
</gene>
<keyword evidence="4 10" id="KW-0378">Hydrolase</keyword>
<dbReference type="PANTHER" id="PTHR10942">
    <property type="entry name" value="LEISHMANOLYSIN-LIKE PEPTIDASE"/>
    <property type="match status" value="1"/>
</dbReference>
<evidence type="ECO:0000256" key="10">
    <source>
        <dbReference type="RuleBase" id="RU366077"/>
    </source>
</evidence>
<name>A0A0N4YQT6_NIPBR</name>
<sequence length="394" mass="44524">MRRVALADAGGERWPLSGYVNICPYQFNRMKSNEMSQWLATVKHELTHAFVFSQSHFARFPGAGNVTQKKPIPIVPGVVEKFTRKGWRVSSGTIDRDVYMIVTPKVRAEVRKYFNCPDLEGAELEDQLGPGTQGVHWEKRVLENEAMSGVATQVYAMSRITLALFEDSGWYEADYSKAENMTWGKGLGCKFAKESCLSWMTGGSGHYPFCVQQGHMTCNANRKSKVLCNFIEYKQLPTNYDYNVKGLYYNRKGKKLHGGGNEEAADFCPYYRVFGEMVKEDKDTRCTYSGNLYYNNYSMETMCKDGRLHVKVQDSKFYPCFYAGQYIYIEKYVFKVGFSETKIVCPDCREICGECAPEIHMGIDVDTGTTDTVTATEGMVLVATAVLVQVDSAV</sequence>
<dbReference type="GO" id="GO:0006508">
    <property type="term" value="P:proteolysis"/>
    <property type="evidence" value="ECO:0007669"/>
    <property type="project" value="UniProtKB-KW"/>
</dbReference>
<dbReference type="OMA" id="REICGEC"/>